<reference evidence="7 8" key="2">
    <citation type="journal article" date="2007" name="BMC Biol.">
        <title>A 100%-complete sequence reveals unusually simple genomic features in the hot-spring red alga Cyanidioschyzon merolae.</title>
        <authorList>
            <person name="Nozaki H."/>
            <person name="Takano H."/>
            <person name="Misumi O."/>
            <person name="Terasawa K."/>
            <person name="Matsuzaki M."/>
            <person name="Maruyama S."/>
            <person name="Nishida K."/>
            <person name="Yagisawa F."/>
            <person name="Yoshida Y."/>
            <person name="Fujiwara T."/>
            <person name="Takio S."/>
            <person name="Tamura K."/>
            <person name="Chung S.J."/>
            <person name="Nakamura S."/>
            <person name="Kuroiwa H."/>
            <person name="Tanaka K."/>
            <person name="Sato N."/>
            <person name="Kuroiwa T."/>
        </authorList>
    </citation>
    <scope>NUCLEOTIDE SEQUENCE [LARGE SCALE GENOMIC DNA]</scope>
    <source>
        <strain evidence="7 8">10D</strain>
    </source>
</reference>
<dbReference type="PROSITE" id="PS00633">
    <property type="entry name" value="BROMODOMAIN_1"/>
    <property type="match status" value="1"/>
</dbReference>
<evidence type="ECO:0000313" key="7">
    <source>
        <dbReference type="EMBL" id="BAM82856.1"/>
    </source>
</evidence>
<dbReference type="Gramene" id="CMS256CT">
    <property type="protein sequence ID" value="CMS256CT"/>
    <property type="gene ID" value="CMS256C"/>
</dbReference>
<proteinExistence type="predicted"/>
<dbReference type="InterPro" id="IPR036427">
    <property type="entry name" value="Bromodomain-like_sf"/>
</dbReference>
<feature type="region of interest" description="Disordered" evidence="5">
    <location>
        <begin position="482"/>
        <end position="605"/>
    </location>
</feature>
<dbReference type="PROSITE" id="PS50014">
    <property type="entry name" value="BROMODOMAIN_2"/>
    <property type="match status" value="1"/>
</dbReference>
<dbReference type="GO" id="GO:0010484">
    <property type="term" value="F:histone H3 acetyltransferase activity"/>
    <property type="evidence" value="ECO:0007669"/>
    <property type="project" value="TreeGrafter"/>
</dbReference>
<dbReference type="Pfam" id="PF00439">
    <property type="entry name" value="Bromodomain"/>
    <property type="match status" value="1"/>
</dbReference>
<dbReference type="PRINTS" id="PR00503">
    <property type="entry name" value="BROMODOMAIN"/>
</dbReference>
<dbReference type="STRING" id="280699.M1UWZ7"/>
<name>M1UWZ7_CYAM1</name>
<dbReference type="CDD" id="cd04369">
    <property type="entry name" value="Bromodomain"/>
    <property type="match status" value="1"/>
</dbReference>
<dbReference type="eggNOG" id="KOG1472">
    <property type="taxonomic scope" value="Eukaryota"/>
</dbReference>
<dbReference type="RefSeq" id="XP_005538892.1">
    <property type="nucleotide sequence ID" value="XM_005538835.1"/>
</dbReference>
<accession>M1UWZ7</accession>
<protein>
    <submittedName>
        <fullName evidence="7">Similar to transcriptional activator GCN5, a bromodomain protein</fullName>
    </submittedName>
</protein>
<dbReference type="AlphaFoldDB" id="M1UWZ7"/>
<dbReference type="Proteomes" id="UP000007014">
    <property type="component" value="Chromosome 19"/>
</dbReference>
<keyword evidence="1" id="KW-0808">Transferase</keyword>
<dbReference type="SMART" id="SM00297">
    <property type="entry name" value="BROMO"/>
    <property type="match status" value="1"/>
</dbReference>
<feature type="compositionally biased region" description="Basic and acidic residues" evidence="5">
    <location>
        <begin position="275"/>
        <end position="288"/>
    </location>
</feature>
<dbReference type="GO" id="GO:0000123">
    <property type="term" value="C:histone acetyltransferase complex"/>
    <property type="evidence" value="ECO:0007669"/>
    <property type="project" value="TreeGrafter"/>
</dbReference>
<dbReference type="KEGG" id="cme:CYME_CMS256C"/>
<evidence type="ECO:0000256" key="1">
    <source>
        <dbReference type="ARBA" id="ARBA00022679"/>
    </source>
</evidence>
<dbReference type="OMA" id="HWALEFF"/>
<dbReference type="Gene3D" id="1.20.920.10">
    <property type="entry name" value="Bromodomain-like"/>
    <property type="match status" value="1"/>
</dbReference>
<dbReference type="HOGENOM" id="CLU_451577_0_0_1"/>
<feature type="compositionally biased region" description="Polar residues" evidence="5">
    <location>
        <begin position="79"/>
        <end position="91"/>
    </location>
</feature>
<dbReference type="PANTHER" id="PTHR45750">
    <property type="entry name" value="GH11602P"/>
    <property type="match status" value="1"/>
</dbReference>
<keyword evidence="3" id="KW-0012">Acyltransferase</keyword>
<dbReference type="InterPro" id="IPR001487">
    <property type="entry name" value="Bromodomain"/>
</dbReference>
<dbReference type="EMBL" id="AP006501">
    <property type="protein sequence ID" value="BAM82856.1"/>
    <property type="molecule type" value="Genomic_DNA"/>
</dbReference>
<evidence type="ECO:0000313" key="8">
    <source>
        <dbReference type="Proteomes" id="UP000007014"/>
    </source>
</evidence>
<keyword evidence="8" id="KW-1185">Reference proteome</keyword>
<feature type="compositionally biased region" description="Basic residues" evidence="5">
    <location>
        <begin position="488"/>
        <end position="497"/>
    </location>
</feature>
<feature type="compositionally biased region" description="Polar residues" evidence="5">
    <location>
        <begin position="255"/>
        <end position="264"/>
    </location>
</feature>
<dbReference type="InterPro" id="IPR037800">
    <property type="entry name" value="GCN5"/>
</dbReference>
<dbReference type="SUPFAM" id="SSF47370">
    <property type="entry name" value="Bromodomain"/>
    <property type="match status" value="1"/>
</dbReference>
<dbReference type="OrthoDB" id="6110at2759"/>
<evidence type="ECO:0000256" key="4">
    <source>
        <dbReference type="PROSITE-ProRule" id="PRU00035"/>
    </source>
</evidence>
<organism evidence="7 8">
    <name type="scientific">Cyanidioschyzon merolae (strain NIES-3377 / 10D)</name>
    <name type="common">Unicellular red alga</name>
    <dbReference type="NCBI Taxonomy" id="280699"/>
    <lineage>
        <taxon>Eukaryota</taxon>
        <taxon>Rhodophyta</taxon>
        <taxon>Bangiophyceae</taxon>
        <taxon>Cyanidiales</taxon>
        <taxon>Cyanidiaceae</taxon>
        <taxon>Cyanidioschyzon</taxon>
    </lineage>
</organism>
<sequence>MHSLSELFLKARVVVQRALESDVLMKECPQLGVTATRYDAPGQAGGAPAAAPAAVATADGLGPTNVVHVTISEREPDPSCTTPGLTGTPDQNGDRLRHDARAEAQAPVVVCSRGITLNLVLAALEAQEKPPLSFALGVLGWDLQQTPDFGDKPNELVDLQLVLAGRRCLAEQCAKLLRGAGLVAEHTNGDVCQVASMLELRIDLPLGSLRFTDGPVMDWEAWCGALPLDRCFRWQSSQTALQSAATAARESSRSDQQLEQSETSPKAPLSPQRSADGRQAKRGLDETHVFPMTDTAALAPEKQQRSARRYRSSQGAASSPHKSAPKQAVETLRKRGRSRASPVAAADPNHDESTRSAHQSEVPELVHKAFPSSDEHASWRETARVWLNELLHDPTWEPFWAPVSKEEVPDYYEYIRKPMDLTTMRQRLESGQYPSLEKFMEDANLVWRNAVSYNRPRSAVWHTAKQFKKVVATQLASMKESALTQTTRKARSAHSLRTHAVQQGPPGSGASGGIHHQNMPRKFRGDRHPSTVEAEAPALSSSPVHGERRPRSARKSSATQADPEPAAPTGTTARPEAGTRKRSPDTSRTERHTMATRQDRRLRKR</sequence>
<gene>
    <name evidence="7" type="ORF">CYME_CMS256C</name>
</gene>
<evidence type="ECO:0000256" key="5">
    <source>
        <dbReference type="SAM" id="MobiDB-lite"/>
    </source>
</evidence>
<dbReference type="PANTHER" id="PTHR45750:SF3">
    <property type="entry name" value="HISTONE ACETYLTRANSFERASE"/>
    <property type="match status" value="1"/>
</dbReference>
<feature type="region of interest" description="Disordered" evidence="5">
    <location>
        <begin position="74"/>
        <end position="93"/>
    </location>
</feature>
<dbReference type="GeneID" id="16997150"/>
<feature type="domain" description="Bromo" evidence="6">
    <location>
        <begin position="391"/>
        <end position="461"/>
    </location>
</feature>
<evidence type="ECO:0000256" key="2">
    <source>
        <dbReference type="ARBA" id="ARBA00023117"/>
    </source>
</evidence>
<keyword evidence="2 4" id="KW-0103">Bromodomain</keyword>
<feature type="region of interest" description="Disordered" evidence="5">
    <location>
        <begin position="245"/>
        <end position="362"/>
    </location>
</feature>
<evidence type="ECO:0000256" key="3">
    <source>
        <dbReference type="ARBA" id="ARBA00023315"/>
    </source>
</evidence>
<reference evidence="7 8" key="1">
    <citation type="journal article" date="2004" name="Nature">
        <title>Genome sequence of the ultrasmall unicellular red alga Cyanidioschyzon merolae 10D.</title>
        <authorList>
            <person name="Matsuzaki M."/>
            <person name="Misumi O."/>
            <person name="Shin-i T."/>
            <person name="Maruyama S."/>
            <person name="Takahara M."/>
            <person name="Miyagishima S."/>
            <person name="Mori T."/>
            <person name="Nishida K."/>
            <person name="Yagisawa F."/>
            <person name="Nishida K."/>
            <person name="Yoshida Y."/>
            <person name="Nishimura Y."/>
            <person name="Nakao S."/>
            <person name="Kobayashi T."/>
            <person name="Momoyama Y."/>
            <person name="Higashiyama T."/>
            <person name="Minoda A."/>
            <person name="Sano M."/>
            <person name="Nomoto H."/>
            <person name="Oishi K."/>
            <person name="Hayashi H."/>
            <person name="Ohta F."/>
            <person name="Nishizaka S."/>
            <person name="Haga S."/>
            <person name="Miura S."/>
            <person name="Morishita T."/>
            <person name="Kabeya Y."/>
            <person name="Terasawa K."/>
            <person name="Suzuki Y."/>
            <person name="Ishii Y."/>
            <person name="Asakawa S."/>
            <person name="Takano H."/>
            <person name="Ohta N."/>
            <person name="Kuroiwa H."/>
            <person name="Tanaka K."/>
            <person name="Shimizu N."/>
            <person name="Sugano S."/>
            <person name="Sato N."/>
            <person name="Nozaki H."/>
            <person name="Ogasawara N."/>
            <person name="Kohara Y."/>
            <person name="Kuroiwa T."/>
        </authorList>
    </citation>
    <scope>NUCLEOTIDE SEQUENCE [LARGE SCALE GENOMIC DNA]</scope>
    <source>
        <strain evidence="7 8">10D</strain>
    </source>
</reference>
<dbReference type="InterPro" id="IPR018359">
    <property type="entry name" value="Bromodomain_CS"/>
</dbReference>
<evidence type="ECO:0000259" key="6">
    <source>
        <dbReference type="PROSITE" id="PS50014"/>
    </source>
</evidence>
<feature type="compositionally biased region" description="Basic and acidic residues" evidence="5">
    <location>
        <begin position="577"/>
        <end position="599"/>
    </location>
</feature>
<dbReference type="GO" id="GO:0045944">
    <property type="term" value="P:positive regulation of transcription by RNA polymerase II"/>
    <property type="evidence" value="ECO:0007669"/>
    <property type="project" value="TreeGrafter"/>
</dbReference>